<dbReference type="AlphaFoldDB" id="U2CQE6"/>
<dbReference type="Gene3D" id="3.30.530.20">
    <property type="match status" value="1"/>
</dbReference>
<dbReference type="PATRIC" id="fig|1321819.3.peg.716"/>
<protein>
    <recommendedName>
        <fullName evidence="1">START-like domain-containing protein</fullName>
    </recommendedName>
</protein>
<dbReference type="RefSeq" id="WP_021644141.1">
    <property type="nucleotide sequence ID" value="NZ_KE993068.1"/>
</dbReference>
<dbReference type="OrthoDB" id="667567at2"/>
<evidence type="ECO:0000259" key="1">
    <source>
        <dbReference type="Pfam" id="PF19569"/>
    </source>
</evidence>
<dbReference type="HOGENOM" id="CLU_129812_0_0_10"/>
<evidence type="ECO:0000313" key="3">
    <source>
        <dbReference type="Proteomes" id="UP000016496"/>
    </source>
</evidence>
<dbReference type="InterPro" id="IPR045736">
    <property type="entry name" value="START_2"/>
</dbReference>
<sequence length="128" mass="15315">MKKEKIHLEYLLNATSKTILWEAISTPTGLENWFADKVVSDDKNVEFHWGKIERRLAEIVAIRSFAFIRFRWKDDSDERDYFEMKMNYNELTGDYVLEIVDFAHPDEADDMRELWESQVAKLRRTCGF</sequence>
<dbReference type="InterPro" id="IPR023393">
    <property type="entry name" value="START-like_dom_sf"/>
</dbReference>
<dbReference type="EMBL" id="AWSV01000050">
    <property type="protein sequence ID" value="ERI86745.1"/>
    <property type="molecule type" value="Genomic_DNA"/>
</dbReference>
<organism evidence="2 3">
    <name type="scientific">Bacteroides pyogenes F0041</name>
    <dbReference type="NCBI Taxonomy" id="1321819"/>
    <lineage>
        <taxon>Bacteria</taxon>
        <taxon>Pseudomonadati</taxon>
        <taxon>Bacteroidota</taxon>
        <taxon>Bacteroidia</taxon>
        <taxon>Bacteroidales</taxon>
        <taxon>Bacteroidaceae</taxon>
        <taxon>Bacteroides</taxon>
    </lineage>
</organism>
<reference evidence="2 3" key="1">
    <citation type="submission" date="2013-08" db="EMBL/GenBank/DDBJ databases">
        <authorList>
            <person name="Weinstock G."/>
            <person name="Sodergren E."/>
            <person name="Wylie T."/>
            <person name="Fulton L."/>
            <person name="Fulton R."/>
            <person name="Fronick C."/>
            <person name="O'Laughlin M."/>
            <person name="Godfrey J."/>
            <person name="Miner T."/>
            <person name="Herter B."/>
            <person name="Appelbaum E."/>
            <person name="Cordes M."/>
            <person name="Lek S."/>
            <person name="Wollam A."/>
            <person name="Pepin K.H."/>
            <person name="Palsikar V.B."/>
            <person name="Mitreva M."/>
            <person name="Wilson R.K."/>
        </authorList>
    </citation>
    <scope>NUCLEOTIDE SEQUENCE [LARGE SCALE GENOMIC DNA]</scope>
    <source>
        <strain evidence="2 3">F0041</strain>
    </source>
</reference>
<evidence type="ECO:0000313" key="2">
    <source>
        <dbReference type="EMBL" id="ERI86745.1"/>
    </source>
</evidence>
<dbReference type="SUPFAM" id="SSF55961">
    <property type="entry name" value="Bet v1-like"/>
    <property type="match status" value="1"/>
</dbReference>
<feature type="domain" description="START-like" evidence="1">
    <location>
        <begin position="2"/>
        <end position="125"/>
    </location>
</feature>
<gene>
    <name evidence="2" type="ORF">HMPREF1981_00773</name>
</gene>
<proteinExistence type="predicted"/>
<accession>U2CQE6</accession>
<comment type="caution">
    <text evidence="2">The sequence shown here is derived from an EMBL/GenBank/DDBJ whole genome shotgun (WGS) entry which is preliminary data.</text>
</comment>
<name>U2CQE6_9BACE</name>
<dbReference type="Pfam" id="PF19569">
    <property type="entry name" value="START_2"/>
    <property type="match status" value="1"/>
</dbReference>
<dbReference type="GeneID" id="99754473"/>
<dbReference type="Proteomes" id="UP000016496">
    <property type="component" value="Unassembled WGS sequence"/>
</dbReference>